<keyword evidence="2" id="KW-1185">Reference proteome</keyword>
<feature type="non-terminal residue" evidence="1">
    <location>
        <position position="1"/>
    </location>
</feature>
<dbReference type="AlphaFoldDB" id="A0AAV5U973"/>
<dbReference type="EMBL" id="BTSX01000006">
    <property type="protein sequence ID" value="GMT03337.1"/>
    <property type="molecule type" value="Genomic_DNA"/>
</dbReference>
<gene>
    <name evidence="1" type="ORF">PENTCL1PPCAC_25511</name>
</gene>
<organism evidence="1 2">
    <name type="scientific">Pristionchus entomophagus</name>
    <dbReference type="NCBI Taxonomy" id="358040"/>
    <lineage>
        <taxon>Eukaryota</taxon>
        <taxon>Metazoa</taxon>
        <taxon>Ecdysozoa</taxon>
        <taxon>Nematoda</taxon>
        <taxon>Chromadorea</taxon>
        <taxon>Rhabditida</taxon>
        <taxon>Rhabditina</taxon>
        <taxon>Diplogasteromorpha</taxon>
        <taxon>Diplogasteroidea</taxon>
        <taxon>Neodiplogasteridae</taxon>
        <taxon>Pristionchus</taxon>
    </lineage>
</organism>
<protein>
    <recommendedName>
        <fullName evidence="3">Ribosomal protein</fullName>
    </recommendedName>
</protein>
<sequence>CGVRRGAICDSSAACWAPRQQQRWPAARRATTVPWRKCRCASRCAFAEGVRAPRCSASGVRTSERITYYYGRVLRGGCWVRFVIYRIPYLSTHKLRTGDSEG</sequence>
<proteinExistence type="predicted"/>
<dbReference type="Proteomes" id="UP001432027">
    <property type="component" value="Unassembled WGS sequence"/>
</dbReference>
<evidence type="ECO:0008006" key="3">
    <source>
        <dbReference type="Google" id="ProtNLM"/>
    </source>
</evidence>
<accession>A0AAV5U973</accession>
<evidence type="ECO:0000313" key="2">
    <source>
        <dbReference type="Proteomes" id="UP001432027"/>
    </source>
</evidence>
<reference evidence="1" key="1">
    <citation type="submission" date="2023-10" db="EMBL/GenBank/DDBJ databases">
        <title>Genome assembly of Pristionchus species.</title>
        <authorList>
            <person name="Yoshida K."/>
            <person name="Sommer R.J."/>
        </authorList>
    </citation>
    <scope>NUCLEOTIDE SEQUENCE</scope>
    <source>
        <strain evidence="1">RS0144</strain>
    </source>
</reference>
<name>A0AAV5U973_9BILA</name>
<evidence type="ECO:0000313" key="1">
    <source>
        <dbReference type="EMBL" id="GMT03337.1"/>
    </source>
</evidence>
<comment type="caution">
    <text evidence="1">The sequence shown here is derived from an EMBL/GenBank/DDBJ whole genome shotgun (WGS) entry which is preliminary data.</text>
</comment>